<keyword evidence="3" id="KW-1185">Reference proteome</keyword>
<dbReference type="EMBL" id="OX597819">
    <property type="protein sequence ID" value="CAI9724079.1"/>
    <property type="molecule type" value="Genomic_DNA"/>
</dbReference>
<gene>
    <name evidence="2" type="ORF">OCTVUL_1B013958</name>
</gene>
<evidence type="ECO:0000256" key="1">
    <source>
        <dbReference type="SAM" id="MobiDB-lite"/>
    </source>
</evidence>
<name>A0AA36AYG1_OCTVU</name>
<feature type="compositionally biased region" description="Polar residues" evidence="1">
    <location>
        <begin position="55"/>
        <end position="70"/>
    </location>
</feature>
<reference evidence="2" key="1">
    <citation type="submission" date="2023-08" db="EMBL/GenBank/DDBJ databases">
        <authorList>
            <person name="Alioto T."/>
            <person name="Alioto T."/>
            <person name="Gomez Garrido J."/>
        </authorList>
    </citation>
    <scope>NUCLEOTIDE SEQUENCE</scope>
</reference>
<accession>A0AA36AYG1</accession>
<dbReference type="AlphaFoldDB" id="A0AA36AYG1"/>
<organism evidence="2 3">
    <name type="scientific">Octopus vulgaris</name>
    <name type="common">Common octopus</name>
    <dbReference type="NCBI Taxonomy" id="6645"/>
    <lineage>
        <taxon>Eukaryota</taxon>
        <taxon>Metazoa</taxon>
        <taxon>Spiralia</taxon>
        <taxon>Lophotrochozoa</taxon>
        <taxon>Mollusca</taxon>
        <taxon>Cephalopoda</taxon>
        <taxon>Coleoidea</taxon>
        <taxon>Octopodiformes</taxon>
        <taxon>Octopoda</taxon>
        <taxon>Incirrata</taxon>
        <taxon>Octopodidae</taxon>
        <taxon>Octopus</taxon>
    </lineage>
</organism>
<feature type="compositionally biased region" description="Basic residues" evidence="1">
    <location>
        <begin position="73"/>
        <end position="83"/>
    </location>
</feature>
<dbReference type="Proteomes" id="UP001162480">
    <property type="component" value="Chromosome 6"/>
</dbReference>
<sequence>MFHVQVVPRGPNWGRYLEQLQPRYSSEDDQEPGDTPSFRDSEPQVIDESAPKEPVSSSLPPSDNNSTPEYSRQHPRRSTRRRKPPDYYVSQY</sequence>
<proteinExistence type="predicted"/>
<feature type="region of interest" description="Disordered" evidence="1">
    <location>
        <begin position="20"/>
        <end position="92"/>
    </location>
</feature>
<evidence type="ECO:0000313" key="2">
    <source>
        <dbReference type="EMBL" id="CAI9724079.1"/>
    </source>
</evidence>
<evidence type="ECO:0000313" key="3">
    <source>
        <dbReference type="Proteomes" id="UP001162480"/>
    </source>
</evidence>
<protein>
    <submittedName>
        <fullName evidence="2">Uncharacterized protein</fullName>
    </submittedName>
</protein>